<dbReference type="AlphaFoldDB" id="A0A7N4PCH2"/>
<evidence type="ECO:0000313" key="12">
    <source>
        <dbReference type="Proteomes" id="UP000007648"/>
    </source>
</evidence>
<keyword evidence="5 9" id="KW-0732">Signal</keyword>
<feature type="binding site" evidence="7">
    <location>
        <position position="267"/>
    </location>
    <ligand>
        <name>cyanocob(III)alamin</name>
        <dbReference type="ChEBI" id="CHEBI:17439"/>
    </ligand>
</feature>
<dbReference type="Pfam" id="PF01122">
    <property type="entry name" value="Cobalamin_bind"/>
    <property type="match status" value="1"/>
</dbReference>
<dbReference type="PANTHER" id="PTHR10559:SF15">
    <property type="entry name" value="COBALAMIN BINDING INTRINSIC FACTOR"/>
    <property type="match status" value="1"/>
</dbReference>
<keyword evidence="6 7" id="KW-0170">Cobalt</keyword>
<evidence type="ECO:0000256" key="7">
    <source>
        <dbReference type="PIRSR" id="PIRSR602157-1"/>
    </source>
</evidence>
<dbReference type="GO" id="GO:0006824">
    <property type="term" value="P:cobalt ion transport"/>
    <property type="evidence" value="ECO:0007669"/>
    <property type="project" value="UniProtKB-KW"/>
</dbReference>
<gene>
    <name evidence="11" type="primary">CBLIF</name>
</gene>
<feature type="chain" id="PRO_5029553142" evidence="9">
    <location>
        <begin position="19"/>
        <end position="414"/>
    </location>
</feature>
<feature type="signal peptide" evidence="9">
    <location>
        <begin position="1"/>
        <end position="18"/>
    </location>
</feature>
<dbReference type="GO" id="GO:0005902">
    <property type="term" value="C:microvillus"/>
    <property type="evidence" value="ECO:0007669"/>
    <property type="project" value="Ensembl"/>
</dbReference>
<protein>
    <submittedName>
        <fullName evidence="11">Cobalamin binding intrinsic factor</fullName>
    </submittedName>
</protein>
<dbReference type="OrthoDB" id="6343110at2759"/>
<evidence type="ECO:0000256" key="2">
    <source>
        <dbReference type="ARBA" id="ARBA00006449"/>
    </source>
</evidence>
<organism evidence="11 12">
    <name type="scientific">Sarcophilus harrisii</name>
    <name type="common">Tasmanian devil</name>
    <name type="synonym">Sarcophilus laniarius</name>
    <dbReference type="NCBI Taxonomy" id="9305"/>
    <lineage>
        <taxon>Eukaryota</taxon>
        <taxon>Metazoa</taxon>
        <taxon>Chordata</taxon>
        <taxon>Craniata</taxon>
        <taxon>Vertebrata</taxon>
        <taxon>Euteleostomi</taxon>
        <taxon>Mammalia</taxon>
        <taxon>Metatheria</taxon>
        <taxon>Dasyuromorphia</taxon>
        <taxon>Dasyuridae</taxon>
        <taxon>Sarcophilus</taxon>
    </lineage>
</organism>
<keyword evidence="4" id="KW-0964">Secreted</keyword>
<name>A0A7N4PCH2_SARHA</name>
<evidence type="ECO:0000259" key="10">
    <source>
        <dbReference type="Pfam" id="PF14478"/>
    </source>
</evidence>
<dbReference type="GO" id="GO:0005615">
    <property type="term" value="C:extracellular space"/>
    <property type="evidence" value="ECO:0007669"/>
    <property type="project" value="Ensembl"/>
</dbReference>
<dbReference type="Ensembl" id="ENSSHAT00000031024.1">
    <property type="protein sequence ID" value="ENSSHAP00000035584.1"/>
    <property type="gene ID" value="ENSSHAG00000032142.1"/>
</dbReference>
<proteinExistence type="inferred from homology"/>
<feature type="domain" description="Transcobalamin-like C-terminal" evidence="10">
    <location>
        <begin position="337"/>
        <end position="412"/>
    </location>
</feature>
<dbReference type="GO" id="GO:0016324">
    <property type="term" value="C:apical plasma membrane"/>
    <property type="evidence" value="ECO:0007669"/>
    <property type="project" value="Ensembl"/>
</dbReference>
<dbReference type="OMA" id="AYNVEAQ"/>
<reference evidence="11 12" key="1">
    <citation type="journal article" date="2011" name="Proc. Natl. Acad. Sci. U.S.A.">
        <title>Genetic diversity and population structure of the endangered marsupial Sarcophilus harrisii (Tasmanian devil).</title>
        <authorList>
            <person name="Miller W."/>
            <person name="Hayes V.M."/>
            <person name="Ratan A."/>
            <person name="Petersen D.C."/>
            <person name="Wittekindt N.E."/>
            <person name="Miller J."/>
            <person name="Walenz B."/>
            <person name="Knight J."/>
            <person name="Qi J."/>
            <person name="Zhao F."/>
            <person name="Wang Q."/>
            <person name="Bedoya-Reina O.C."/>
            <person name="Katiyar N."/>
            <person name="Tomsho L.P."/>
            <person name="Kasson L.M."/>
            <person name="Hardie R.A."/>
            <person name="Woodbridge P."/>
            <person name="Tindall E.A."/>
            <person name="Bertelsen M.F."/>
            <person name="Dixon D."/>
            <person name="Pyecroft S."/>
            <person name="Helgen K.M."/>
            <person name="Lesk A.M."/>
            <person name="Pringle T.H."/>
            <person name="Patterson N."/>
            <person name="Zhang Y."/>
            <person name="Kreiss A."/>
            <person name="Woods G.M."/>
            <person name="Jones M.E."/>
            <person name="Schuster S.C."/>
        </authorList>
    </citation>
    <scope>NUCLEOTIDE SEQUENCE [LARGE SCALE GENOMIC DNA]</scope>
</reference>
<evidence type="ECO:0000256" key="8">
    <source>
        <dbReference type="PIRSR" id="PIRSR602157-2"/>
    </source>
</evidence>
<feature type="disulfide bond" evidence="8">
    <location>
        <begin position="143"/>
        <end position="182"/>
    </location>
</feature>
<evidence type="ECO:0000256" key="4">
    <source>
        <dbReference type="ARBA" id="ARBA00022525"/>
    </source>
</evidence>
<evidence type="ECO:0000256" key="3">
    <source>
        <dbReference type="ARBA" id="ARBA00022426"/>
    </source>
</evidence>
<feature type="binding site" evidence="7">
    <location>
        <position position="414"/>
    </location>
    <ligand>
        <name>cyanocob(III)alamin</name>
        <dbReference type="ChEBI" id="CHEBI:17439"/>
    </ligand>
</feature>
<dbReference type="FunCoup" id="A0A7N4PCH2">
    <property type="interactions" value="47"/>
</dbReference>
<feature type="binding site" evidence="7">
    <location>
        <position position="171"/>
    </location>
    <ligand>
        <name>cyanocob(III)alamin</name>
        <dbReference type="ChEBI" id="CHEBI:17439"/>
    </ligand>
</feature>
<feature type="binding site" evidence="7">
    <location>
        <position position="392"/>
    </location>
    <ligand>
        <name>cyanocob(III)alamin</name>
        <dbReference type="ChEBI" id="CHEBI:17439"/>
    </ligand>
</feature>
<dbReference type="CTD" id="2694"/>
<dbReference type="GeneID" id="100919975"/>
<sequence length="414" mass="46350">MILFTIPLLSLLWAVSRAHTLTWSECFIPAEKQALVDDLQDVMESSVTPSSYPNPSILIAMNLVGAHNVEAQKLLTKIILSTNPKDLTIGQLALSIMALTSSCQDPGNRLSILKNKMEEWKSLNPQDPHTVFYGPSLGLLALCQKNQEDTLKLAVRFSKMLLANVSPFNMDTGAMATLALTCVSNMVSEDLNDEYNQLFGSALTSIMENISRRIEDNGLIGGSYSTGLAMQALTVQAEENWNCQKTMETVLSEIEQNRFDNPMAISQILPSLKGKTYLDVPHVICSTDQEERQTLQEHPSPFSPSASNITVIYTINNQLRGVEQTFKETEVVSVEKGSFLLVVLEEAQRKNSKFKFDSKMTSWGLYITAINNIYEVENHRTYWQFLSGNTPLDQGVSYYIPHDKEHITANFTQY</sequence>
<dbReference type="GO" id="GO:0015889">
    <property type="term" value="P:cobalamin transport"/>
    <property type="evidence" value="ECO:0007669"/>
    <property type="project" value="Ensembl"/>
</dbReference>
<dbReference type="Gene3D" id="1.50.10.20">
    <property type="match status" value="1"/>
</dbReference>
<keyword evidence="3" id="KW-0406">Ion transport</keyword>
<dbReference type="GeneTree" id="ENSGT00530000063370"/>
<keyword evidence="3" id="KW-0171">Cobalt transport</keyword>
<comment type="subcellular location">
    <subcellularLocation>
        <location evidence="1">Secreted</location>
    </subcellularLocation>
</comment>
<evidence type="ECO:0000256" key="5">
    <source>
        <dbReference type="ARBA" id="ARBA00022729"/>
    </source>
</evidence>
<dbReference type="RefSeq" id="XP_003774041.1">
    <property type="nucleotide sequence ID" value="XM_003773993.2"/>
</dbReference>
<feature type="binding site" evidence="7">
    <location>
        <begin position="366"/>
        <end position="367"/>
    </location>
    <ligand>
        <name>cyanocob(III)alamin</name>
        <dbReference type="ChEBI" id="CHEBI:17439"/>
    </ligand>
</feature>
<dbReference type="Gene3D" id="2.170.130.30">
    <property type="match status" value="1"/>
</dbReference>
<reference evidence="11" key="3">
    <citation type="submission" date="2025-09" db="UniProtKB">
        <authorList>
            <consortium name="Ensembl"/>
        </authorList>
    </citation>
    <scope>IDENTIFICATION</scope>
</reference>
<evidence type="ECO:0000256" key="9">
    <source>
        <dbReference type="SAM" id="SignalP"/>
    </source>
</evidence>
<accession>A0A7N4PCH2</accession>
<evidence type="ECO:0000313" key="11">
    <source>
        <dbReference type="Ensembl" id="ENSSHAP00000035584.1"/>
    </source>
</evidence>
<keyword evidence="12" id="KW-1185">Reference proteome</keyword>
<dbReference type="InterPro" id="IPR027954">
    <property type="entry name" value="Transcobalamin-like_C"/>
</dbReference>
<keyword evidence="8" id="KW-1015">Disulfide bond</keyword>
<feature type="disulfide bond" evidence="8">
    <location>
        <begin position="26"/>
        <end position="243"/>
    </location>
</feature>
<evidence type="ECO:0000256" key="6">
    <source>
        <dbReference type="ARBA" id="ARBA00023285"/>
    </source>
</evidence>
<dbReference type="InParanoid" id="A0A7N4PCH2"/>
<dbReference type="GO" id="GO:0005768">
    <property type="term" value="C:endosome"/>
    <property type="evidence" value="ECO:0007669"/>
    <property type="project" value="Ensembl"/>
</dbReference>
<evidence type="ECO:0000256" key="1">
    <source>
        <dbReference type="ARBA" id="ARBA00004613"/>
    </source>
</evidence>
<comment type="similarity">
    <text evidence="2">Belongs to the eukaryotic cobalamin transport proteins family.</text>
</comment>
<keyword evidence="3" id="KW-0813">Transport</keyword>
<dbReference type="Proteomes" id="UP000007648">
    <property type="component" value="Unassembled WGS sequence"/>
</dbReference>
<reference evidence="11" key="2">
    <citation type="submission" date="2025-08" db="UniProtKB">
        <authorList>
            <consortium name="Ensembl"/>
        </authorList>
    </citation>
    <scope>IDENTIFICATION</scope>
</reference>
<dbReference type="Pfam" id="PF14478">
    <property type="entry name" value="DUF4430"/>
    <property type="match status" value="1"/>
</dbReference>
<dbReference type="InterPro" id="IPR051588">
    <property type="entry name" value="Cobalamin_Transport"/>
</dbReference>
<dbReference type="PANTHER" id="PTHR10559">
    <property type="entry name" value="TRANSCOBALAMIN-1/GASTRIC INTRINSIC FACTOR"/>
    <property type="match status" value="1"/>
</dbReference>
<dbReference type="KEGG" id="shr:100919975"/>
<dbReference type="GO" id="GO:0031419">
    <property type="term" value="F:cobalamin binding"/>
    <property type="evidence" value="ECO:0007669"/>
    <property type="project" value="Ensembl"/>
</dbReference>
<dbReference type="InterPro" id="IPR002157">
    <property type="entry name" value="Cbl-bd_prot"/>
</dbReference>